<dbReference type="GO" id="GO:0006777">
    <property type="term" value="P:Mo-molybdopterin cofactor biosynthetic process"/>
    <property type="evidence" value="ECO:0007669"/>
    <property type="project" value="InterPro"/>
</dbReference>
<dbReference type="InterPro" id="IPR052539">
    <property type="entry name" value="MGD_biosynthesis_adapter"/>
</dbReference>
<dbReference type="GO" id="GO:0005525">
    <property type="term" value="F:GTP binding"/>
    <property type="evidence" value="ECO:0007669"/>
    <property type="project" value="InterPro"/>
</dbReference>
<dbReference type="EMBL" id="JAGTPX010000022">
    <property type="protein sequence ID" value="MBR8671482.1"/>
    <property type="molecule type" value="Genomic_DNA"/>
</dbReference>
<comment type="caution">
    <text evidence="2">The sequence shown here is derived from an EMBL/GenBank/DDBJ whole genome shotgun (WGS) entry which is preliminary data.</text>
</comment>
<dbReference type="InterPro" id="IPR004435">
    <property type="entry name" value="MobB_dom"/>
</dbReference>
<proteinExistence type="predicted"/>
<organism evidence="2">
    <name type="scientific">Niallia circulans</name>
    <name type="common">Bacillus circulans</name>
    <dbReference type="NCBI Taxonomy" id="1397"/>
    <lineage>
        <taxon>Bacteria</taxon>
        <taxon>Bacillati</taxon>
        <taxon>Bacillota</taxon>
        <taxon>Bacilli</taxon>
        <taxon>Bacillales</taxon>
        <taxon>Bacillaceae</taxon>
        <taxon>Niallia</taxon>
    </lineage>
</organism>
<dbReference type="RefSeq" id="WP_212120628.1">
    <property type="nucleotide sequence ID" value="NZ_JAGTPX020000023.1"/>
</dbReference>
<name>A0A941GFB0_NIACI</name>
<dbReference type="PANTHER" id="PTHR40072:SF1">
    <property type="entry name" value="MOLYBDOPTERIN-GUANINE DINUCLEOTIDE BIOSYNTHESIS ADAPTER PROTEIN"/>
    <property type="match status" value="1"/>
</dbReference>
<accession>A0A941GFB0</accession>
<dbReference type="InterPro" id="IPR027417">
    <property type="entry name" value="P-loop_NTPase"/>
</dbReference>
<reference evidence="2" key="1">
    <citation type="submission" date="2021-04" db="EMBL/GenBank/DDBJ databases">
        <title>Genomic analysis of electroactive and textile dye degrading Bacillus circulans strain: DC10 isolated from constructed wetland-microbial fuel cells treating textile dye wastewaters.</title>
        <authorList>
            <person name="Patel D.U."/>
            <person name="Desai C.R."/>
        </authorList>
    </citation>
    <scope>NUCLEOTIDE SEQUENCE</scope>
    <source>
        <strain evidence="2">DC10</strain>
    </source>
</reference>
<gene>
    <name evidence="2" type="primary">mobB</name>
    <name evidence="2" type="ORF">KD144_18250</name>
</gene>
<evidence type="ECO:0000313" key="2">
    <source>
        <dbReference type="EMBL" id="MBR8671482.1"/>
    </source>
</evidence>
<sequence length="182" mass="20426">MALGEHCSIIQIVGYQNSGKTTLVEKLIAKAKQNGLRVATIKHHGHGGVPDDIGSSKSKDNIRHYKAGAIVSSVEGDGVLQLSASVDSWSLEKSIKFNKFFSPHVLFVEGYKQEHYPKVVLVRNQNDLSLLHSLTNIMCVISHIMLDKEELKKHRVFQLYEEKLYIDFLIKEVVKKSGTKLV</sequence>
<protein>
    <submittedName>
        <fullName evidence="2">Molybdopterin-guanine dinucleotide biosynthesis protein B</fullName>
    </submittedName>
</protein>
<evidence type="ECO:0000259" key="1">
    <source>
        <dbReference type="Pfam" id="PF03205"/>
    </source>
</evidence>
<dbReference type="Pfam" id="PF03205">
    <property type="entry name" value="MobB"/>
    <property type="match status" value="1"/>
</dbReference>
<dbReference type="PANTHER" id="PTHR40072">
    <property type="entry name" value="MOLYBDOPTERIN-GUANINE DINUCLEOTIDE BIOSYNTHESIS ADAPTER PROTEIN-RELATED"/>
    <property type="match status" value="1"/>
</dbReference>
<dbReference type="NCBIfam" id="TIGR00176">
    <property type="entry name" value="mobB"/>
    <property type="match status" value="1"/>
</dbReference>
<dbReference type="SUPFAM" id="SSF52540">
    <property type="entry name" value="P-loop containing nucleoside triphosphate hydrolases"/>
    <property type="match status" value="1"/>
</dbReference>
<dbReference type="AlphaFoldDB" id="A0A941GFB0"/>
<dbReference type="Gene3D" id="3.40.50.300">
    <property type="entry name" value="P-loop containing nucleotide triphosphate hydrolases"/>
    <property type="match status" value="1"/>
</dbReference>
<feature type="domain" description="Molybdopterin-guanine dinucleotide biosynthesis protein B (MobB)" evidence="1">
    <location>
        <begin position="9"/>
        <end position="142"/>
    </location>
</feature>